<proteinExistence type="predicted"/>
<protein>
    <submittedName>
        <fullName evidence="4">CHAT domain-containing protein</fullName>
    </submittedName>
</protein>
<feature type="signal peptide" evidence="2">
    <location>
        <begin position="1"/>
        <end position="23"/>
    </location>
</feature>
<dbReference type="Proteomes" id="UP000318055">
    <property type="component" value="Chromosome"/>
</dbReference>
<feature type="region of interest" description="Disordered" evidence="1">
    <location>
        <begin position="1474"/>
        <end position="1493"/>
    </location>
</feature>
<dbReference type="OrthoDB" id="9797030at2"/>
<name>A0A518RDH5_9SPHN</name>
<sequence length="1515" mass="163336">MTRGILFSAGVSLVALISTPAEARDGELGNMCAQEARLPTPDDATGKTYDEIVVERAIELCRRALAKSPGDAEVMANLGRALTKAGEGKEAFPLIERAAAAGSMQAANTLASMYELGDGVAKDPARAFAYARAGEKSRYVWIVGRLAEYYMKGVGTSPEPKAGLSLYARAADLGNAGAAKDLGDLYRFGRHGVAKDFAQARKWYQRAMDMGDDDSVAALGYMAERGQGGPKDEAEARRLYRIASDRGSGWGAENLAVMLQTGRGGPKDEKTAADFVRLAVDRDQTGAMRRLGTYYRDGIGLERDNQMAIAWFRKAADEGDDDAMVALGDMATNGKGMPRDEAAGREWYRKAAEAGNGNGMRKLAFGLASSEFTGVPSDNPAAVEWYHKMAALDDPDFAAVAADVFSEGKLVPMDLKAARKYYARAYAEGVEDTGRPLVEVILRDGPGDAGRAEALKILTDAADKREGWAIAALAHPGPLIEQAGLKIDTDVWQEKIARETDPALLTEVAKSLQKGTLSRQQFGLAVQYARAASDPSVSKEYQLKLMVDLQLQEAALRELARYATTDQFKALSEERQKTFLAAFDNPPTCNFNGDQSHIALFRQLAELGMKEPAAKYAWLLLNEGKGDVAAAMKWFEIAAERGSADAQRAIGYLHLKGFGVEKSALKAVRAWEEAYRRGEGYAALSLALYYKGDLEFTEAERAGAPAPDPVQAFEWMQRAASSSYANAVLLARMYLAGDGTKANPKEAMRLLHWAVHCGDYSARVAVGEAYLHGSGVAKDPDMALRWFRHAAGSGWAGGAVAMARASALGWGMKPDLKQTRYWLAEAVRRGSDDAKKWQEACGVQATIKCLTRIEGFTPLPIGPETPGLSAAPSFEVREAALKKDLDAAVENGSEYAIFEGFRGLEEHYLLYGKMDQYLATKVRSLAIKESAIQARFGSRDNYFALIESSCHWSSAAKEANGGGRPEAALFFAKVAVNKLQDARKRISDLDPSIRECFIRVHQDRYRYLAGIFMEMGRFGEAEHVLAMLKDFESYNYTRDKRREGEAFDRMPLDAQQTQSMAAFDAATAALVQAGAARDRLIALQRQGTLTPEQQRELGAATTALGAAQTAFRGELGDLADAVAGLDAAKTPDQEEKADRVASIQPRLISTVRRLGKDVAALHAVVLPDRIHWLLTTANYQKSIVVPVDITALRKDIGLYRQAISDQAVFITDPASRLYQAAFEPVDKALRAAGITQVMLSLDDALRYLPMAALHDGKDWLAKRYAFSLFRSIDEVQTGPSDAEGWQVAALGASQGGAGLSPLPAVPAELTGIVRTDGAATGVLPGVVKLDTAFDRAALGTAMAGGYRVIHIASHFSLDPSSADKSFLLLGTGHELPLTEFIRDGSFTAIDVDLLALSACQTGVPGSNQNGSEVDASLAELAQKAGASAVLASLWSVADESTAVLMQRFYAIHAKGDTSKAEALRQAQIALMGAQGGTGADRGRLKPQPGKPKGPAVTGYAHPFYWAPFTLLGNWQ</sequence>
<dbReference type="InterPro" id="IPR006597">
    <property type="entry name" value="Sel1-like"/>
</dbReference>
<gene>
    <name evidence="4" type="ORF">FPZ54_05335</name>
</gene>
<keyword evidence="5" id="KW-1185">Reference proteome</keyword>
<dbReference type="InterPro" id="IPR050767">
    <property type="entry name" value="Sel1_AlgK"/>
</dbReference>
<dbReference type="SUPFAM" id="SSF81901">
    <property type="entry name" value="HCP-like"/>
    <property type="match status" value="4"/>
</dbReference>
<dbReference type="PANTHER" id="PTHR11102:SF160">
    <property type="entry name" value="ERAD-ASSOCIATED E3 UBIQUITIN-PROTEIN LIGASE COMPONENT HRD3"/>
    <property type="match status" value="1"/>
</dbReference>
<dbReference type="Pfam" id="PF14559">
    <property type="entry name" value="TPR_19"/>
    <property type="match status" value="1"/>
</dbReference>
<dbReference type="Gene3D" id="1.25.40.10">
    <property type="entry name" value="Tetratricopeptide repeat domain"/>
    <property type="match status" value="3"/>
</dbReference>
<dbReference type="SMART" id="SM00671">
    <property type="entry name" value="SEL1"/>
    <property type="match status" value="15"/>
</dbReference>
<feature type="domain" description="CHAT" evidence="3">
    <location>
        <begin position="1212"/>
        <end position="1513"/>
    </location>
</feature>
<evidence type="ECO:0000256" key="1">
    <source>
        <dbReference type="SAM" id="MobiDB-lite"/>
    </source>
</evidence>
<evidence type="ECO:0000259" key="3">
    <source>
        <dbReference type="Pfam" id="PF12770"/>
    </source>
</evidence>
<evidence type="ECO:0000313" key="5">
    <source>
        <dbReference type="Proteomes" id="UP000318055"/>
    </source>
</evidence>
<dbReference type="PANTHER" id="PTHR11102">
    <property type="entry name" value="SEL-1-LIKE PROTEIN"/>
    <property type="match status" value="1"/>
</dbReference>
<dbReference type="InterPro" id="IPR011990">
    <property type="entry name" value="TPR-like_helical_dom_sf"/>
</dbReference>
<dbReference type="EMBL" id="CP042239">
    <property type="protein sequence ID" value="QDX25503.1"/>
    <property type="molecule type" value="Genomic_DNA"/>
</dbReference>
<dbReference type="Pfam" id="PF12770">
    <property type="entry name" value="CHAT"/>
    <property type="match status" value="1"/>
</dbReference>
<dbReference type="InterPro" id="IPR024983">
    <property type="entry name" value="CHAT_dom"/>
</dbReference>
<evidence type="ECO:0000313" key="4">
    <source>
        <dbReference type="EMBL" id="QDX25503.1"/>
    </source>
</evidence>
<feature type="chain" id="PRO_5021784714" evidence="2">
    <location>
        <begin position="24"/>
        <end position="1515"/>
    </location>
</feature>
<organism evidence="4 5">
    <name type="scientific">Sphingomonas suaedae</name>
    <dbReference type="NCBI Taxonomy" id="2599297"/>
    <lineage>
        <taxon>Bacteria</taxon>
        <taxon>Pseudomonadati</taxon>
        <taxon>Pseudomonadota</taxon>
        <taxon>Alphaproteobacteria</taxon>
        <taxon>Sphingomonadales</taxon>
        <taxon>Sphingomonadaceae</taxon>
        <taxon>Sphingomonas</taxon>
    </lineage>
</organism>
<keyword evidence="2" id="KW-0732">Signal</keyword>
<dbReference type="KEGG" id="ssua:FPZ54_05335"/>
<evidence type="ECO:0000256" key="2">
    <source>
        <dbReference type="SAM" id="SignalP"/>
    </source>
</evidence>
<dbReference type="Pfam" id="PF08238">
    <property type="entry name" value="Sel1"/>
    <property type="match status" value="15"/>
</dbReference>
<accession>A0A518RDH5</accession>
<reference evidence="4 5" key="1">
    <citation type="submission" date="2019-07" db="EMBL/GenBank/DDBJ databases">
        <title>Sphingomonas alkalisoli sp. nov., isolated from rhizosphere soil of Suaedae salsa.</title>
        <authorList>
            <person name="Zhang H."/>
            <person name="Xu L."/>
            <person name="Zhang J.-X."/>
            <person name="Sun J.-Q."/>
        </authorList>
    </citation>
    <scope>NUCLEOTIDE SEQUENCE [LARGE SCALE GENOMIC DNA]</scope>
    <source>
        <strain evidence="4 5">XS-10</strain>
    </source>
</reference>
<dbReference type="RefSeq" id="WP_145845539.1">
    <property type="nucleotide sequence ID" value="NZ_CP042239.1"/>
</dbReference>